<proteinExistence type="predicted"/>
<comment type="caution">
    <text evidence="1">The sequence shown here is derived from an EMBL/GenBank/DDBJ whole genome shotgun (WGS) entry which is preliminary data.</text>
</comment>
<evidence type="ECO:0000313" key="2">
    <source>
        <dbReference type="Proteomes" id="UP000887013"/>
    </source>
</evidence>
<dbReference type="Proteomes" id="UP000887013">
    <property type="component" value="Unassembled WGS sequence"/>
</dbReference>
<name>A0A8X6UGA2_NEPPI</name>
<evidence type="ECO:0000313" key="1">
    <source>
        <dbReference type="EMBL" id="GFU11398.1"/>
    </source>
</evidence>
<gene>
    <name evidence="1" type="ORF">NPIL_323471</name>
</gene>
<accession>A0A8X6UGA2</accession>
<protein>
    <submittedName>
        <fullName evidence="1">Uncharacterized protein</fullName>
    </submittedName>
</protein>
<dbReference type="EMBL" id="BMAW01125202">
    <property type="protein sequence ID" value="GFU11398.1"/>
    <property type="molecule type" value="Genomic_DNA"/>
</dbReference>
<dbReference type="AlphaFoldDB" id="A0A8X6UGA2"/>
<dbReference type="OrthoDB" id="6436888at2759"/>
<sequence length="103" mass="10677">MESIDNTKQSECCCRGGICPCCRNKQCTPQCGCGDNCDCNIQTGVSSSGCVCGDNCRCCDSTTCKAATSCVCGDSCQCCDNTCKASSECVCGDKCQCCNKSTC</sequence>
<organism evidence="1 2">
    <name type="scientific">Nephila pilipes</name>
    <name type="common">Giant wood spider</name>
    <name type="synonym">Nephila maculata</name>
    <dbReference type="NCBI Taxonomy" id="299642"/>
    <lineage>
        <taxon>Eukaryota</taxon>
        <taxon>Metazoa</taxon>
        <taxon>Ecdysozoa</taxon>
        <taxon>Arthropoda</taxon>
        <taxon>Chelicerata</taxon>
        <taxon>Arachnida</taxon>
        <taxon>Araneae</taxon>
        <taxon>Araneomorphae</taxon>
        <taxon>Entelegynae</taxon>
        <taxon>Araneoidea</taxon>
        <taxon>Nephilidae</taxon>
        <taxon>Nephila</taxon>
    </lineage>
</organism>
<feature type="non-terminal residue" evidence="1">
    <location>
        <position position="103"/>
    </location>
</feature>
<keyword evidence="2" id="KW-1185">Reference proteome</keyword>
<reference evidence="1" key="1">
    <citation type="submission" date="2020-08" db="EMBL/GenBank/DDBJ databases">
        <title>Multicomponent nature underlies the extraordinary mechanical properties of spider dragline silk.</title>
        <authorList>
            <person name="Kono N."/>
            <person name="Nakamura H."/>
            <person name="Mori M."/>
            <person name="Yoshida Y."/>
            <person name="Ohtoshi R."/>
            <person name="Malay A.D."/>
            <person name="Moran D.A.P."/>
            <person name="Tomita M."/>
            <person name="Numata K."/>
            <person name="Arakawa K."/>
        </authorList>
    </citation>
    <scope>NUCLEOTIDE SEQUENCE</scope>
</reference>